<dbReference type="InterPro" id="IPR051681">
    <property type="entry name" value="Ser/Thr_Kinases-Pseudokinases"/>
</dbReference>
<dbReference type="PANTHER" id="PTHR44329:SF214">
    <property type="entry name" value="PROTEIN KINASE DOMAIN-CONTAINING PROTEIN"/>
    <property type="match status" value="1"/>
</dbReference>
<dbReference type="SUPFAM" id="SSF56112">
    <property type="entry name" value="Protein kinase-like (PK-like)"/>
    <property type="match status" value="2"/>
</dbReference>
<proteinExistence type="predicted"/>
<dbReference type="SUPFAM" id="SSF48452">
    <property type="entry name" value="TPR-like"/>
    <property type="match status" value="2"/>
</dbReference>
<organism evidence="2 3">
    <name type="scientific">Ceratobasidium theobromae</name>
    <dbReference type="NCBI Taxonomy" id="1582974"/>
    <lineage>
        <taxon>Eukaryota</taxon>
        <taxon>Fungi</taxon>
        <taxon>Dikarya</taxon>
        <taxon>Basidiomycota</taxon>
        <taxon>Agaricomycotina</taxon>
        <taxon>Agaricomycetes</taxon>
        <taxon>Cantharellales</taxon>
        <taxon>Ceratobasidiaceae</taxon>
        <taxon>Ceratobasidium</taxon>
    </lineage>
</organism>
<dbReference type="EMBL" id="SSOP01000233">
    <property type="protein sequence ID" value="KAB5589754.1"/>
    <property type="molecule type" value="Genomic_DNA"/>
</dbReference>
<dbReference type="AlphaFoldDB" id="A0A5N5QDK7"/>
<evidence type="ECO:0000259" key="1">
    <source>
        <dbReference type="PROSITE" id="PS50011"/>
    </source>
</evidence>
<evidence type="ECO:0000313" key="3">
    <source>
        <dbReference type="Proteomes" id="UP000383932"/>
    </source>
</evidence>
<dbReference type="InterPro" id="IPR011009">
    <property type="entry name" value="Kinase-like_dom_sf"/>
</dbReference>
<evidence type="ECO:0000313" key="2">
    <source>
        <dbReference type="EMBL" id="KAB5589754.1"/>
    </source>
</evidence>
<dbReference type="InterPro" id="IPR000719">
    <property type="entry name" value="Prot_kinase_dom"/>
</dbReference>
<dbReference type="SMART" id="SM00220">
    <property type="entry name" value="S_TKc"/>
    <property type="match status" value="1"/>
</dbReference>
<name>A0A5N5QDK7_9AGAM</name>
<dbReference type="InterPro" id="IPR019734">
    <property type="entry name" value="TPR_rpt"/>
</dbReference>
<dbReference type="Gene3D" id="1.25.40.10">
    <property type="entry name" value="Tetratricopeptide repeat domain"/>
    <property type="match status" value="2"/>
</dbReference>
<sequence length="1201" mass="135468">MAKVSQWASLDHTNVIRVYKTAQNLNLRVEFCATGSVRDYLLQYTGTHSSIAKLYIVSDVLEGLRYLHSRNPPVVHGGLNSGKLFINADGETKIGEFGLSTLCRHVAPLVPSVEFTGFSRWMGPELFGMDVGDAVTPTMASDVWALACTIFEITSGKLPYFKYKHDVRIYKAISNGEHPGYYTDFNGEYDLEFWSILETCWSPDPSKRPSIDEVSEKHPNFLSTRHSSATITALLTLTLKFRESVFTWLQNIYRGGSYQKESQLLKNLEDIDWIVKFLDQVVSLTPRGHKDLAMSLESLGMARQLQFEHTKNLGDIDKAIEHFTAAALLMSNNYPAAPSKSTNLDNARIRRLKHLGSLAKVGAGTEHDKPAFSSIQELANLSVFPGAIPPQNRSGLGLDFAKLRKLVFPSRGADTPVIHPKPSFPRRKLLDYTDWLVQRDPLGKGGLATVRLVELMANPPKLRLGREIHAWSHFDHENIVELLATCTDSNVGSELNIRCLVMEFCENGDLKTFLQRNALSESSVLELLEGAASGLLYMHNQDPPFVHGGIKAKNILVDGNQRARICDFGLSRVQILANTRSEYTTATFADSICWMSPELALWEDDKGDDTAGCFTKESDVWAFGCVILEAVTKGQPFGYVEDEFRVVGALLQKKLPWAFSSREVSNMGTMDRKLWDIAWRCWRFKPSQRLKMGEVLAQLQDLKVLNERGVETRTTAQGRSSEWSQASSHEKLGTQAWRNGDWDSAISNFFAAIDSFQRANSPLKVAWCTYRLGLAHIDNNNLSEAEIHLKKAERLYAELGQPRLQSRPRQLLARIERLRYNAPRSRELFISELSEAQNKGWPEVGGWSLLELARTEIVLGDYRGAQRHFEEALKIAADLTNRTMEGRALEGMSHLAGIAPLHLCITRCNRALECFREVRWPHMEYLVKARIADLQALAPEAEEQSIVPTLSSTHGESSSAKGKRYSRLQACDLELTGNKAWRNGDWPLAVTSFSEAAEIYRNLGATRKAAYCTYQIGLALIGKESLPEAETHLKEAEQMFFDLGDARLQARPRQLLGRLERLRGNLSRSELMLSKVIQTGRDNRWFEIVCWSELDLACTEVELYNPEEAKRLLEDALEISVELSNKSMEGLALEGLSRLTSLFSLDLCKLRCNRAMACFQDVQWTYMVRKMEYWRTALHGNLFNMVHLHNTLLTSNLPFPL</sequence>
<keyword evidence="2" id="KW-0808">Transferase</keyword>
<feature type="domain" description="Protein kinase" evidence="1">
    <location>
        <begin position="1"/>
        <end position="221"/>
    </location>
</feature>
<dbReference type="Pfam" id="PF13432">
    <property type="entry name" value="TPR_16"/>
    <property type="match status" value="1"/>
</dbReference>
<dbReference type="GO" id="GO:0004674">
    <property type="term" value="F:protein serine/threonine kinase activity"/>
    <property type="evidence" value="ECO:0007669"/>
    <property type="project" value="TreeGrafter"/>
</dbReference>
<comment type="caution">
    <text evidence="2">The sequence shown here is derived from an EMBL/GenBank/DDBJ whole genome shotgun (WGS) entry which is preliminary data.</text>
</comment>
<reference evidence="2 3" key="1">
    <citation type="journal article" date="2019" name="Fungal Biol. Biotechnol.">
        <title>Draft genome sequence of fastidious pathogen Ceratobasidium theobromae, which causes vascular-streak dieback in Theobroma cacao.</title>
        <authorList>
            <person name="Ali S.S."/>
            <person name="Asman A."/>
            <person name="Shao J."/>
            <person name="Firmansyah A.P."/>
            <person name="Susilo A.W."/>
            <person name="Rosmana A."/>
            <person name="McMahon P."/>
            <person name="Junaid M."/>
            <person name="Guest D."/>
            <person name="Kheng T.Y."/>
            <person name="Meinhardt L.W."/>
            <person name="Bailey B.A."/>
        </authorList>
    </citation>
    <scope>NUCLEOTIDE SEQUENCE [LARGE SCALE GENOMIC DNA]</scope>
    <source>
        <strain evidence="2 3">CT2</strain>
    </source>
</reference>
<dbReference type="Pfam" id="PF07714">
    <property type="entry name" value="PK_Tyr_Ser-Thr"/>
    <property type="match status" value="1"/>
</dbReference>
<dbReference type="InterPro" id="IPR001245">
    <property type="entry name" value="Ser-Thr/Tyr_kinase_cat_dom"/>
</dbReference>
<dbReference type="Proteomes" id="UP000383932">
    <property type="component" value="Unassembled WGS sequence"/>
</dbReference>
<dbReference type="PANTHER" id="PTHR44329">
    <property type="entry name" value="SERINE/THREONINE-PROTEIN KINASE TNNI3K-RELATED"/>
    <property type="match status" value="1"/>
</dbReference>
<gene>
    <name evidence="2" type="ORF">CTheo_6809</name>
</gene>
<dbReference type="SMART" id="SM00028">
    <property type="entry name" value="TPR"/>
    <property type="match status" value="7"/>
</dbReference>
<dbReference type="Pfam" id="PF13374">
    <property type="entry name" value="TPR_10"/>
    <property type="match status" value="1"/>
</dbReference>
<dbReference type="OrthoDB" id="3248549at2759"/>
<dbReference type="Pfam" id="PF00069">
    <property type="entry name" value="Pkinase"/>
    <property type="match status" value="1"/>
</dbReference>
<dbReference type="InterPro" id="IPR011990">
    <property type="entry name" value="TPR-like_helical_dom_sf"/>
</dbReference>
<dbReference type="GO" id="GO:0005524">
    <property type="term" value="F:ATP binding"/>
    <property type="evidence" value="ECO:0007669"/>
    <property type="project" value="InterPro"/>
</dbReference>
<keyword evidence="3" id="KW-1185">Reference proteome</keyword>
<feature type="domain" description="Protein kinase" evidence="1">
    <location>
        <begin position="403"/>
        <end position="705"/>
    </location>
</feature>
<dbReference type="Gene3D" id="1.10.510.10">
    <property type="entry name" value="Transferase(Phosphotransferase) domain 1"/>
    <property type="match status" value="2"/>
</dbReference>
<dbReference type="PROSITE" id="PS50011">
    <property type="entry name" value="PROTEIN_KINASE_DOM"/>
    <property type="match status" value="2"/>
</dbReference>
<accession>A0A5N5QDK7</accession>
<keyword evidence="2" id="KW-0418">Kinase</keyword>
<protein>
    <submittedName>
        <fullName evidence="2">Serine/threonine-protein kinase flr-4</fullName>
    </submittedName>
</protein>